<sequence length="381" mass="42102">MSRKVAVIATGFTGQQHTEAIRRIPGNEVAALVDANPEALKAKAKALGVAKAYTDYKQMIEEIHPDVIHNCTPNGLHYEINKYVMEQGIHIYCEKPLAITVEQGEELAEIAEKKHVAAGVNFNYRNNAIVQEMKERVQNGSAGRIFHVTGQYFQDWMMLDTDYNWRLTSDMGGASRTIADIGSHWFDTAQYVMGKKIVSVRASVLTVHPFRKKPAKAAETFQKASSDNYQLVPIESEDAAFVQVKFEDGTFGTVNLSQVIGGHLNDLRLEIAGEKCSMEWRQENPDYLSIGTRELGTQIIRSAPGTLSGDAVRYATLPGGHPVAWTDALRNGIREYYTSIEKGTFGQAGQSYATFADGVQIMKLVEACMKSAKTGAWVDLS</sequence>
<dbReference type="GO" id="GO:0016491">
    <property type="term" value="F:oxidoreductase activity"/>
    <property type="evidence" value="ECO:0007669"/>
    <property type="project" value="UniProtKB-KW"/>
</dbReference>
<dbReference type="Pfam" id="PF01408">
    <property type="entry name" value="GFO_IDH_MocA"/>
    <property type="match status" value="1"/>
</dbReference>
<keyword evidence="1" id="KW-0560">Oxidoreductase</keyword>
<evidence type="ECO:0000313" key="5">
    <source>
        <dbReference type="Proteomes" id="UP000886841"/>
    </source>
</evidence>
<dbReference type="GO" id="GO:0000166">
    <property type="term" value="F:nucleotide binding"/>
    <property type="evidence" value="ECO:0007669"/>
    <property type="project" value="InterPro"/>
</dbReference>
<organism evidence="4 5">
    <name type="scientific">Candidatus Egerieimonas intestinavium</name>
    <dbReference type="NCBI Taxonomy" id="2840777"/>
    <lineage>
        <taxon>Bacteria</taxon>
        <taxon>Bacillati</taxon>
        <taxon>Bacillota</taxon>
        <taxon>Clostridia</taxon>
        <taxon>Lachnospirales</taxon>
        <taxon>Lachnospiraceae</taxon>
        <taxon>Lachnospiraceae incertae sedis</taxon>
        <taxon>Candidatus Egerieimonas</taxon>
    </lineage>
</organism>
<dbReference type="InterPro" id="IPR050463">
    <property type="entry name" value="Gfo/Idh/MocA_oxidrdct_glycsds"/>
</dbReference>
<gene>
    <name evidence="4" type="ORF">IAB98_12435</name>
</gene>
<dbReference type="InterPro" id="IPR000683">
    <property type="entry name" value="Gfo/Idh/MocA-like_OxRdtase_N"/>
</dbReference>
<evidence type="ECO:0000259" key="3">
    <source>
        <dbReference type="Pfam" id="PF22725"/>
    </source>
</evidence>
<dbReference type="Pfam" id="PF22725">
    <property type="entry name" value="GFO_IDH_MocA_C3"/>
    <property type="match status" value="1"/>
</dbReference>
<dbReference type="EMBL" id="DVHU01000111">
    <property type="protein sequence ID" value="HIR94216.1"/>
    <property type="molecule type" value="Genomic_DNA"/>
</dbReference>
<protein>
    <submittedName>
        <fullName evidence="4">Gfo/Idh/MocA family oxidoreductase</fullName>
    </submittedName>
</protein>
<reference evidence="4" key="2">
    <citation type="journal article" date="2021" name="PeerJ">
        <title>Extensive microbial diversity within the chicken gut microbiome revealed by metagenomics and culture.</title>
        <authorList>
            <person name="Gilroy R."/>
            <person name="Ravi A."/>
            <person name="Getino M."/>
            <person name="Pursley I."/>
            <person name="Horton D.L."/>
            <person name="Alikhan N.F."/>
            <person name="Baker D."/>
            <person name="Gharbi K."/>
            <person name="Hall N."/>
            <person name="Watson M."/>
            <person name="Adriaenssens E.M."/>
            <person name="Foster-Nyarko E."/>
            <person name="Jarju S."/>
            <person name="Secka A."/>
            <person name="Antonio M."/>
            <person name="Oren A."/>
            <person name="Chaudhuri R.R."/>
            <person name="La Ragione R."/>
            <person name="Hildebrand F."/>
            <person name="Pallen M.J."/>
        </authorList>
    </citation>
    <scope>NUCLEOTIDE SEQUENCE</scope>
    <source>
        <strain evidence="4">ChiSxjej1B13-7041</strain>
    </source>
</reference>
<dbReference type="InterPro" id="IPR036291">
    <property type="entry name" value="NAD(P)-bd_dom_sf"/>
</dbReference>
<dbReference type="SUPFAM" id="SSF51735">
    <property type="entry name" value="NAD(P)-binding Rossmann-fold domains"/>
    <property type="match status" value="1"/>
</dbReference>
<dbReference type="PANTHER" id="PTHR43818">
    <property type="entry name" value="BCDNA.GH03377"/>
    <property type="match status" value="1"/>
</dbReference>
<reference evidence="4" key="1">
    <citation type="submission" date="2020-10" db="EMBL/GenBank/DDBJ databases">
        <authorList>
            <person name="Gilroy R."/>
        </authorList>
    </citation>
    <scope>NUCLEOTIDE SEQUENCE</scope>
    <source>
        <strain evidence="4">ChiSxjej1B13-7041</strain>
    </source>
</reference>
<dbReference type="Proteomes" id="UP000886841">
    <property type="component" value="Unassembled WGS sequence"/>
</dbReference>
<dbReference type="Gene3D" id="3.30.360.10">
    <property type="entry name" value="Dihydrodipicolinate Reductase, domain 2"/>
    <property type="match status" value="1"/>
</dbReference>
<dbReference type="PANTHER" id="PTHR43818:SF11">
    <property type="entry name" value="BCDNA.GH03377"/>
    <property type="match status" value="1"/>
</dbReference>
<dbReference type="AlphaFoldDB" id="A0A9D1ELU5"/>
<proteinExistence type="predicted"/>
<accession>A0A9D1ELU5</accession>
<feature type="domain" description="GFO/IDH/MocA-like oxidoreductase" evidence="3">
    <location>
        <begin position="130"/>
        <end position="278"/>
    </location>
</feature>
<dbReference type="Gene3D" id="3.40.50.720">
    <property type="entry name" value="NAD(P)-binding Rossmann-like Domain"/>
    <property type="match status" value="1"/>
</dbReference>
<evidence type="ECO:0000256" key="1">
    <source>
        <dbReference type="ARBA" id="ARBA00023002"/>
    </source>
</evidence>
<feature type="domain" description="Gfo/Idh/MocA-like oxidoreductase N-terminal" evidence="2">
    <location>
        <begin position="4"/>
        <end position="122"/>
    </location>
</feature>
<evidence type="ECO:0000259" key="2">
    <source>
        <dbReference type="Pfam" id="PF01408"/>
    </source>
</evidence>
<name>A0A9D1ELU5_9FIRM</name>
<comment type="caution">
    <text evidence="4">The sequence shown here is derived from an EMBL/GenBank/DDBJ whole genome shotgun (WGS) entry which is preliminary data.</text>
</comment>
<dbReference type="InterPro" id="IPR055170">
    <property type="entry name" value="GFO_IDH_MocA-like_dom"/>
</dbReference>
<evidence type="ECO:0000313" key="4">
    <source>
        <dbReference type="EMBL" id="HIR94216.1"/>
    </source>
</evidence>
<dbReference type="SUPFAM" id="SSF55347">
    <property type="entry name" value="Glyceraldehyde-3-phosphate dehydrogenase-like, C-terminal domain"/>
    <property type="match status" value="1"/>
</dbReference>